<gene>
    <name evidence="1" type="ORF">BLGHR1_17130</name>
</gene>
<name>A0A383V2X0_BLUHO</name>
<organism evidence="1 2">
    <name type="scientific">Blumeria hordei</name>
    <name type="common">Barley powdery mildew</name>
    <name type="synonym">Blumeria graminis f. sp. hordei</name>
    <dbReference type="NCBI Taxonomy" id="2867405"/>
    <lineage>
        <taxon>Eukaryota</taxon>
        <taxon>Fungi</taxon>
        <taxon>Dikarya</taxon>
        <taxon>Ascomycota</taxon>
        <taxon>Pezizomycotina</taxon>
        <taxon>Leotiomycetes</taxon>
        <taxon>Erysiphales</taxon>
        <taxon>Erysiphaceae</taxon>
        <taxon>Blumeria</taxon>
    </lineage>
</organism>
<reference evidence="1 2" key="1">
    <citation type="submission" date="2017-11" db="EMBL/GenBank/DDBJ databases">
        <authorList>
            <person name="Kracher B."/>
        </authorList>
    </citation>
    <scope>NUCLEOTIDE SEQUENCE [LARGE SCALE GENOMIC DNA]</scope>
    <source>
        <strain evidence="1 2">RACE1</strain>
    </source>
</reference>
<dbReference type="EMBL" id="UNSH01000090">
    <property type="protein sequence ID" value="SZF06326.1"/>
    <property type="molecule type" value="Genomic_DNA"/>
</dbReference>
<proteinExistence type="predicted"/>
<sequence length="368" mass="42890">MIWCATAFLLITGKSSNGLNRLVVTTDELDKPSYGVYEVKSRNYFPHSEYIDRFMLTKTQITDKGTYYMSYCSDYLRSAEIASLITEGLTDITQHAHIGLTHDKKEENNCLNYLSSISNLNPDQNVIDLSKCEKKVRRTCTSRTILNLAFTGIIAVDGPYKAFAPQKADQPIVVTQDQPLDMRFLFLNEEIFAKSATELEQNALAWYQGHLHLFKQNLRTNEWTPVTLIGSEVKTGSLITNHILEALPDSKLRWTEFYKMKEDIIWPYNPWNFRKSTRYDVNSQEIKNFLYSSERYEDKFILNYPFFDSNYRRRVLRFHESLQIYFGKDLRTLRRRLTPSKKLSHQKLMPSPVTGTMSPFEEIVITKG</sequence>
<dbReference type="Proteomes" id="UP000275772">
    <property type="component" value="Unassembled WGS sequence"/>
</dbReference>
<evidence type="ECO:0000313" key="2">
    <source>
        <dbReference type="Proteomes" id="UP000275772"/>
    </source>
</evidence>
<protein>
    <submittedName>
        <fullName evidence="1">Uncharacterized protein</fullName>
    </submittedName>
</protein>
<dbReference type="AlphaFoldDB" id="A0A383V2X0"/>
<accession>A0A383V2X0</accession>
<dbReference type="VEuPathDB" id="FungiDB:BLGHR1_17130"/>
<evidence type="ECO:0000313" key="1">
    <source>
        <dbReference type="EMBL" id="SZF06326.1"/>
    </source>
</evidence>